<dbReference type="AlphaFoldDB" id="A0A2M8M3V4"/>
<name>A0A2M8M3V4_PREIN</name>
<organism evidence="2 3">
    <name type="scientific">Prevotella intermedia</name>
    <dbReference type="NCBI Taxonomy" id="28131"/>
    <lineage>
        <taxon>Bacteria</taxon>
        <taxon>Pseudomonadati</taxon>
        <taxon>Bacteroidota</taxon>
        <taxon>Bacteroidia</taxon>
        <taxon>Bacteroidales</taxon>
        <taxon>Prevotellaceae</taxon>
        <taxon>Prevotella</taxon>
    </lineage>
</organism>
<comment type="caution">
    <text evidence="2">The sequence shown here is derived from an EMBL/GenBank/DDBJ whole genome shotgun (WGS) entry which is preliminary data.</text>
</comment>
<keyword evidence="1" id="KW-0812">Transmembrane</keyword>
<keyword evidence="1" id="KW-0472">Membrane</keyword>
<dbReference type="EMBL" id="PGGD01000002">
    <property type="protein sequence ID" value="PJE98883.1"/>
    <property type="molecule type" value="Genomic_DNA"/>
</dbReference>
<feature type="transmembrane region" description="Helical" evidence="1">
    <location>
        <begin position="313"/>
        <end position="334"/>
    </location>
</feature>
<reference evidence="2 3" key="1">
    <citation type="submission" date="2017-11" db="EMBL/GenBank/DDBJ databases">
        <title>Genome sequencing of Prevotella intermedia KCOM 1779.</title>
        <authorList>
            <person name="Kook J.-K."/>
            <person name="Park S.-N."/>
            <person name="Lim Y.K."/>
        </authorList>
    </citation>
    <scope>NUCLEOTIDE SEQUENCE [LARGE SCALE GENOMIC DNA]</scope>
    <source>
        <strain evidence="2 3">KCOM 1779</strain>
    </source>
</reference>
<feature type="transmembrane region" description="Helical" evidence="1">
    <location>
        <begin position="53"/>
        <end position="74"/>
    </location>
</feature>
<feature type="transmembrane region" description="Helical" evidence="1">
    <location>
        <begin position="25"/>
        <end position="47"/>
    </location>
</feature>
<keyword evidence="1" id="KW-1133">Transmembrane helix</keyword>
<feature type="transmembrane region" description="Helical" evidence="1">
    <location>
        <begin position="218"/>
        <end position="241"/>
    </location>
</feature>
<dbReference type="Proteomes" id="UP000228641">
    <property type="component" value="Unassembled WGS sequence"/>
</dbReference>
<evidence type="ECO:0000313" key="2">
    <source>
        <dbReference type="EMBL" id="PJE98883.1"/>
    </source>
</evidence>
<feature type="transmembrane region" description="Helical" evidence="1">
    <location>
        <begin position="277"/>
        <end position="301"/>
    </location>
</feature>
<evidence type="ECO:0000256" key="1">
    <source>
        <dbReference type="SAM" id="Phobius"/>
    </source>
</evidence>
<gene>
    <name evidence="2" type="ORF">CUB97_11040</name>
</gene>
<sequence length="453" mass="52353">MIKTKIVHTNNNGDIEYKVLNDTDYFIKAIGWCLVFLLACLFCFFIQKWIVSPFLNTISCIFALCAIALFGFMYRRSSLLGKEETSLVTDAIHFIAEQDAIQRNQEIVDIKFCSDTLDSYGTIDEEYVLVLLSDKTILKYPIEQLNREDKQYNYKLIKKGFSECTNKTQIQKILRPTLRYRIMNSPALITPITWIIIIGILAIGAVVMSLFLTNIHDAYDAIALLSIPFWLLTFIPIDRYIDKTLPKNRVCNIIRFILSIPVFILKLGNLIMPFLTIMLTLILMFAFSFLPIFFIVIGIELLGYNITLNAKLFIFLTLPFIIASQGSIFIRNIILRQVPFRGNDHHYQLFMRELVKFLYTKENLNFIIYAGYFFFLTVSTLKTLQTGGTILGREIDLIVAKSFLVYIACTSMFDRKKSSNIEGGTLLTLFFKILLASDDEIWRQKRKSHKLDD</sequence>
<protein>
    <submittedName>
        <fullName evidence="2">Uncharacterized protein</fullName>
    </submittedName>
</protein>
<feature type="transmembrane region" description="Helical" evidence="1">
    <location>
        <begin position="188"/>
        <end position="212"/>
    </location>
</feature>
<dbReference type="RefSeq" id="WP_100190425.1">
    <property type="nucleotide sequence ID" value="NZ_PGGD01000002.1"/>
</dbReference>
<evidence type="ECO:0000313" key="3">
    <source>
        <dbReference type="Proteomes" id="UP000228641"/>
    </source>
</evidence>
<feature type="transmembrane region" description="Helical" evidence="1">
    <location>
        <begin position="366"/>
        <end position="384"/>
    </location>
</feature>
<proteinExistence type="predicted"/>
<feature type="transmembrane region" description="Helical" evidence="1">
    <location>
        <begin position="253"/>
        <end position="271"/>
    </location>
</feature>
<accession>A0A2M8M3V4</accession>